<accession>A0A150XI64</accession>
<comment type="similarity">
    <text evidence="11 12">Belongs to the TonB-dependent receptor family.</text>
</comment>
<evidence type="ECO:0000256" key="11">
    <source>
        <dbReference type="PROSITE-ProRule" id="PRU01360"/>
    </source>
</evidence>
<dbReference type="Gene3D" id="2.60.40.1120">
    <property type="entry name" value="Carboxypeptidase-like, regulatory domain"/>
    <property type="match status" value="1"/>
</dbReference>
<dbReference type="Proteomes" id="UP000075606">
    <property type="component" value="Unassembled WGS sequence"/>
</dbReference>
<evidence type="ECO:0000259" key="14">
    <source>
        <dbReference type="Pfam" id="PF00593"/>
    </source>
</evidence>
<dbReference type="EMBL" id="LRPC01000001">
    <property type="protein sequence ID" value="KYG78411.1"/>
    <property type="molecule type" value="Genomic_DNA"/>
</dbReference>
<dbReference type="PANTHER" id="PTHR32552">
    <property type="entry name" value="FERRICHROME IRON RECEPTOR-RELATED"/>
    <property type="match status" value="1"/>
</dbReference>
<keyword evidence="9 11" id="KW-0472">Membrane</keyword>
<evidence type="ECO:0000313" key="17">
    <source>
        <dbReference type="Proteomes" id="UP000075606"/>
    </source>
</evidence>
<keyword evidence="6" id="KW-0408">Iron</keyword>
<evidence type="ECO:0000256" key="8">
    <source>
        <dbReference type="ARBA" id="ARBA00023077"/>
    </source>
</evidence>
<protein>
    <submittedName>
        <fullName evidence="16">TonB-dependent receptor</fullName>
    </submittedName>
</protein>
<dbReference type="Pfam" id="PF13715">
    <property type="entry name" value="CarbopepD_reg_2"/>
    <property type="match status" value="1"/>
</dbReference>
<keyword evidence="17" id="KW-1185">Reference proteome</keyword>
<dbReference type="Gene3D" id="2.40.170.20">
    <property type="entry name" value="TonB-dependent receptor, beta-barrel domain"/>
    <property type="match status" value="1"/>
</dbReference>
<dbReference type="Pfam" id="PF07715">
    <property type="entry name" value="Plug"/>
    <property type="match status" value="1"/>
</dbReference>
<keyword evidence="7" id="KW-0406">Ion transport</keyword>
<dbReference type="InterPro" id="IPR000531">
    <property type="entry name" value="Beta-barrel_TonB"/>
</dbReference>
<dbReference type="PROSITE" id="PS52016">
    <property type="entry name" value="TONB_DEPENDENT_REC_3"/>
    <property type="match status" value="1"/>
</dbReference>
<evidence type="ECO:0000256" key="6">
    <source>
        <dbReference type="ARBA" id="ARBA00023004"/>
    </source>
</evidence>
<evidence type="ECO:0000256" key="4">
    <source>
        <dbReference type="ARBA" id="ARBA00022496"/>
    </source>
</evidence>
<keyword evidence="3 11" id="KW-1134">Transmembrane beta strand</keyword>
<evidence type="ECO:0000256" key="12">
    <source>
        <dbReference type="RuleBase" id="RU003357"/>
    </source>
</evidence>
<dbReference type="GO" id="GO:0006826">
    <property type="term" value="P:iron ion transport"/>
    <property type="evidence" value="ECO:0007669"/>
    <property type="project" value="UniProtKB-KW"/>
</dbReference>
<keyword evidence="10 11" id="KW-0998">Cell outer membrane</keyword>
<dbReference type="RefSeq" id="WP_068218135.1">
    <property type="nucleotide sequence ID" value="NZ_LRPC01000001.1"/>
</dbReference>
<dbReference type="InterPro" id="IPR012910">
    <property type="entry name" value="Plug_dom"/>
</dbReference>
<keyword evidence="5 11" id="KW-0812">Transmembrane</keyword>
<feature type="signal peptide" evidence="13">
    <location>
        <begin position="1"/>
        <end position="21"/>
    </location>
</feature>
<evidence type="ECO:0000256" key="7">
    <source>
        <dbReference type="ARBA" id="ARBA00023065"/>
    </source>
</evidence>
<dbReference type="STRING" id="333140.AWW68_06490"/>
<name>A0A150XI64_9BACT</name>
<organism evidence="16 17">
    <name type="scientific">Roseivirga spongicola</name>
    <dbReference type="NCBI Taxonomy" id="333140"/>
    <lineage>
        <taxon>Bacteria</taxon>
        <taxon>Pseudomonadati</taxon>
        <taxon>Bacteroidota</taxon>
        <taxon>Cytophagia</taxon>
        <taxon>Cytophagales</taxon>
        <taxon>Roseivirgaceae</taxon>
        <taxon>Roseivirga</taxon>
    </lineage>
</organism>
<feature type="chain" id="PRO_5007574731" evidence="13">
    <location>
        <begin position="22"/>
        <end position="753"/>
    </location>
</feature>
<dbReference type="InterPro" id="IPR008969">
    <property type="entry name" value="CarboxyPept-like_regulatory"/>
</dbReference>
<feature type="domain" description="TonB-dependent receptor-like beta-barrel" evidence="14">
    <location>
        <begin position="303"/>
        <end position="709"/>
    </location>
</feature>
<evidence type="ECO:0000256" key="9">
    <source>
        <dbReference type="ARBA" id="ARBA00023136"/>
    </source>
</evidence>
<comment type="subcellular location">
    <subcellularLocation>
        <location evidence="1 11">Cell outer membrane</location>
        <topology evidence="1 11">Multi-pass membrane protein</topology>
    </subcellularLocation>
</comment>
<evidence type="ECO:0000256" key="1">
    <source>
        <dbReference type="ARBA" id="ARBA00004571"/>
    </source>
</evidence>
<dbReference type="InterPro" id="IPR039426">
    <property type="entry name" value="TonB-dep_rcpt-like"/>
</dbReference>
<reference evidence="16 17" key="1">
    <citation type="submission" date="2016-01" db="EMBL/GenBank/DDBJ databases">
        <title>Genome sequencing of Roseivirga spongicola UST030701-084.</title>
        <authorList>
            <person name="Selvaratnam C."/>
            <person name="Thevarajoo S."/>
            <person name="Goh K.M."/>
            <person name="Ee R."/>
            <person name="Chan K.-G."/>
            <person name="Chong C.S."/>
        </authorList>
    </citation>
    <scope>NUCLEOTIDE SEQUENCE [LARGE SCALE GENOMIC DNA]</scope>
    <source>
        <strain evidence="16 17">UST030701-084</strain>
    </source>
</reference>
<dbReference type="Gene3D" id="2.170.130.10">
    <property type="entry name" value="TonB-dependent receptor, plug domain"/>
    <property type="match status" value="1"/>
</dbReference>
<keyword evidence="8 12" id="KW-0798">TonB box</keyword>
<keyword evidence="16" id="KW-0675">Receptor</keyword>
<keyword evidence="2 11" id="KW-0813">Transport</keyword>
<feature type="domain" description="TonB-dependent receptor plug" evidence="15">
    <location>
        <begin position="115"/>
        <end position="226"/>
    </location>
</feature>
<dbReference type="SUPFAM" id="SSF56935">
    <property type="entry name" value="Porins"/>
    <property type="match status" value="1"/>
</dbReference>
<dbReference type="OrthoDB" id="99480at2"/>
<sequence length="753" mass="84401">MKSVRILLCLIFLASGTLGYAQTNMVQGTVLNAETNETLPGSNVYIKELEIGTSANALGSFRFEELNSGTYTMEVSFVGFAKRSVQVQVQSGTNQKLQIALQPSSIQMEDVVVTQNLDQNSNTISAVDIQFRPINTSQDVLKIVPGLFIAQHAGGGKAEQIFLRGFDIDHGTDIELNVDGMPVNMVSHAHGQGYSDLHFVIPETIEQVDFDKGPYYAKQGNFNTAGYANFFTKRRLSESMFKVEGGQFGTFRTVGLFNLLKAQKTEDPSLYLATEFFRTDGYFESPQYFNRFNSLLKYHQKLNDTQTLELSFSGFTSSWDASGQIPQRAVDNGTITRFGAIDDTEGGETSRINLNSKLTTELSNGGYFENQVYFSQYNFNLVSNFTFFLNDPVNGDQITQSENRQIFGSKNSYWVENMLFGLPASTEVGIGFRYDKNNDVRLSRTLQRSEVLSDLAFGNVQEANIFAFAEEQVDLTKKLSLIAGLRFDQFTFDYRDKLSNTYDRESVNKSTVSPKLQIGYQANSNLNLYMKSGIGFHSNDTRVVVAQQGQEILPQAYGIDVGAIWKPTENLLINAALWRLDLDQEFVYVGDEGIVEPSGKTQRQGIDLTVRYQITDWLYFNSDVNFTDPKALNTAEGEDYIPLAPTFTSIGGFNFNFDSGFSGSLRYRYLDDRAANEDNSLTAEGYFLLDATLGYEIGRFQLGLSVENITDTEWNEAQFETESRLRNEVNPTSEIHFTPGTPFQARLSLAVKF</sequence>
<keyword evidence="4" id="KW-0410">Iron transport</keyword>
<evidence type="ECO:0000259" key="15">
    <source>
        <dbReference type="Pfam" id="PF07715"/>
    </source>
</evidence>
<evidence type="ECO:0000256" key="3">
    <source>
        <dbReference type="ARBA" id="ARBA00022452"/>
    </source>
</evidence>
<evidence type="ECO:0000256" key="5">
    <source>
        <dbReference type="ARBA" id="ARBA00022692"/>
    </source>
</evidence>
<dbReference type="GO" id="GO:0009279">
    <property type="term" value="C:cell outer membrane"/>
    <property type="evidence" value="ECO:0007669"/>
    <property type="project" value="UniProtKB-SubCell"/>
</dbReference>
<dbReference type="SUPFAM" id="SSF49464">
    <property type="entry name" value="Carboxypeptidase regulatory domain-like"/>
    <property type="match status" value="1"/>
</dbReference>
<dbReference type="PANTHER" id="PTHR32552:SF81">
    <property type="entry name" value="TONB-DEPENDENT OUTER MEMBRANE RECEPTOR"/>
    <property type="match status" value="1"/>
</dbReference>
<proteinExistence type="inferred from homology"/>
<evidence type="ECO:0000256" key="13">
    <source>
        <dbReference type="SAM" id="SignalP"/>
    </source>
</evidence>
<evidence type="ECO:0000256" key="10">
    <source>
        <dbReference type="ARBA" id="ARBA00023237"/>
    </source>
</evidence>
<dbReference type="AlphaFoldDB" id="A0A150XI64"/>
<dbReference type="InterPro" id="IPR037066">
    <property type="entry name" value="Plug_dom_sf"/>
</dbReference>
<evidence type="ECO:0000256" key="2">
    <source>
        <dbReference type="ARBA" id="ARBA00022448"/>
    </source>
</evidence>
<keyword evidence="13" id="KW-0732">Signal</keyword>
<dbReference type="Pfam" id="PF00593">
    <property type="entry name" value="TonB_dep_Rec_b-barrel"/>
    <property type="match status" value="1"/>
</dbReference>
<dbReference type="InterPro" id="IPR036942">
    <property type="entry name" value="Beta-barrel_TonB_sf"/>
</dbReference>
<evidence type="ECO:0000313" key="16">
    <source>
        <dbReference type="EMBL" id="KYG78411.1"/>
    </source>
</evidence>
<gene>
    <name evidence="16" type="ORF">AWW68_06490</name>
</gene>
<comment type="caution">
    <text evidence="16">The sequence shown here is derived from an EMBL/GenBank/DDBJ whole genome shotgun (WGS) entry which is preliminary data.</text>
</comment>